<dbReference type="CDD" id="cd03214">
    <property type="entry name" value="ABC_Iron-Siderophores_B12_Hemin"/>
    <property type="match status" value="1"/>
</dbReference>
<keyword evidence="4" id="KW-1278">Translocase</keyword>
<reference evidence="6" key="2">
    <citation type="submission" date="2021-09" db="EMBL/GenBank/DDBJ databases">
        <authorList>
            <person name="Gilroy R."/>
        </authorList>
    </citation>
    <scope>NUCLEOTIDE SEQUENCE</scope>
    <source>
        <strain evidence="6">ChiHjej13B12-14962</strain>
    </source>
</reference>
<name>A0A921K9M5_9MICC</name>
<dbReference type="Proteomes" id="UP000703315">
    <property type="component" value="Unassembled WGS sequence"/>
</dbReference>
<accession>A0A921K9M5</accession>
<dbReference type="AlphaFoldDB" id="A0A921K9M5"/>
<dbReference type="Pfam" id="PF00005">
    <property type="entry name" value="ABC_tran"/>
    <property type="match status" value="1"/>
</dbReference>
<dbReference type="GO" id="GO:0016887">
    <property type="term" value="F:ATP hydrolysis activity"/>
    <property type="evidence" value="ECO:0007669"/>
    <property type="project" value="InterPro"/>
</dbReference>
<dbReference type="SMART" id="SM00382">
    <property type="entry name" value="AAA"/>
    <property type="match status" value="1"/>
</dbReference>
<evidence type="ECO:0000313" key="6">
    <source>
        <dbReference type="EMBL" id="HJF15219.1"/>
    </source>
</evidence>
<dbReference type="PROSITE" id="PS50893">
    <property type="entry name" value="ABC_TRANSPORTER_2"/>
    <property type="match status" value="1"/>
</dbReference>
<proteinExistence type="predicted"/>
<dbReference type="PANTHER" id="PTHR42794:SF1">
    <property type="entry name" value="HEMIN IMPORT ATP-BINDING PROTEIN HMUV"/>
    <property type="match status" value="1"/>
</dbReference>
<gene>
    <name evidence="6" type="ORF">K8V32_10540</name>
</gene>
<reference evidence="6" key="1">
    <citation type="journal article" date="2021" name="PeerJ">
        <title>Extensive microbial diversity within the chicken gut microbiome revealed by metagenomics and culture.</title>
        <authorList>
            <person name="Gilroy R."/>
            <person name="Ravi A."/>
            <person name="Getino M."/>
            <person name="Pursley I."/>
            <person name="Horton D.L."/>
            <person name="Alikhan N.F."/>
            <person name="Baker D."/>
            <person name="Gharbi K."/>
            <person name="Hall N."/>
            <person name="Watson M."/>
            <person name="Adriaenssens E.M."/>
            <person name="Foster-Nyarko E."/>
            <person name="Jarju S."/>
            <person name="Secka A."/>
            <person name="Antonio M."/>
            <person name="Oren A."/>
            <person name="Chaudhuri R.R."/>
            <person name="La Ragione R."/>
            <person name="Hildebrand F."/>
            <person name="Pallen M.J."/>
        </authorList>
    </citation>
    <scope>NUCLEOTIDE SEQUENCE</scope>
    <source>
        <strain evidence="6">ChiHjej13B12-14962</strain>
    </source>
</reference>
<dbReference type="GO" id="GO:0005524">
    <property type="term" value="F:ATP binding"/>
    <property type="evidence" value="ECO:0007669"/>
    <property type="project" value="UniProtKB-KW"/>
</dbReference>
<keyword evidence="3 6" id="KW-0067">ATP-binding</keyword>
<dbReference type="InterPro" id="IPR003439">
    <property type="entry name" value="ABC_transporter-like_ATP-bd"/>
</dbReference>
<evidence type="ECO:0000256" key="1">
    <source>
        <dbReference type="ARBA" id="ARBA00022448"/>
    </source>
</evidence>
<evidence type="ECO:0000256" key="4">
    <source>
        <dbReference type="ARBA" id="ARBA00022967"/>
    </source>
</evidence>
<evidence type="ECO:0000313" key="7">
    <source>
        <dbReference type="Proteomes" id="UP000703315"/>
    </source>
</evidence>
<comment type="caution">
    <text evidence="6">The sequence shown here is derived from an EMBL/GenBank/DDBJ whole genome shotgun (WGS) entry which is preliminary data.</text>
</comment>
<protein>
    <submittedName>
        <fullName evidence="6">Heme ABC transporter ATP-binding protein</fullName>
    </submittedName>
</protein>
<dbReference type="InterPro" id="IPR017871">
    <property type="entry name" value="ABC_transporter-like_CS"/>
</dbReference>
<keyword evidence="2" id="KW-0547">Nucleotide-binding</keyword>
<dbReference type="NCBIfam" id="NF010068">
    <property type="entry name" value="PRK13548.1"/>
    <property type="match status" value="1"/>
</dbReference>
<dbReference type="PANTHER" id="PTHR42794">
    <property type="entry name" value="HEMIN IMPORT ATP-BINDING PROTEIN HMUV"/>
    <property type="match status" value="1"/>
</dbReference>
<dbReference type="PROSITE" id="PS00211">
    <property type="entry name" value="ABC_TRANSPORTER_1"/>
    <property type="match status" value="1"/>
</dbReference>
<dbReference type="FunFam" id="3.40.50.300:FF:000134">
    <property type="entry name" value="Iron-enterobactin ABC transporter ATP-binding protein"/>
    <property type="match status" value="1"/>
</dbReference>
<dbReference type="InterPro" id="IPR027417">
    <property type="entry name" value="P-loop_NTPase"/>
</dbReference>
<dbReference type="RefSeq" id="WP_303906933.1">
    <property type="nucleotide sequence ID" value="NZ_DYXC01000118.1"/>
</dbReference>
<evidence type="ECO:0000256" key="2">
    <source>
        <dbReference type="ARBA" id="ARBA00022741"/>
    </source>
</evidence>
<dbReference type="Gene3D" id="3.40.50.300">
    <property type="entry name" value="P-loop containing nucleotide triphosphate hydrolases"/>
    <property type="match status" value="1"/>
</dbReference>
<dbReference type="InterPro" id="IPR003593">
    <property type="entry name" value="AAA+_ATPase"/>
</dbReference>
<organism evidence="6 7">
    <name type="scientific">Enteractinococcus helveticum</name>
    <dbReference type="NCBI Taxonomy" id="1837282"/>
    <lineage>
        <taxon>Bacteria</taxon>
        <taxon>Bacillati</taxon>
        <taxon>Actinomycetota</taxon>
        <taxon>Actinomycetes</taxon>
        <taxon>Micrococcales</taxon>
        <taxon>Micrococcaceae</taxon>
    </lineage>
</organism>
<dbReference type="SUPFAM" id="SSF52540">
    <property type="entry name" value="P-loop containing nucleoside triphosphate hydrolases"/>
    <property type="match status" value="1"/>
</dbReference>
<sequence>MTVTSIHTSVAQALHNVSYQTGSHRIINDVSLDVNYGEVLALVGPNGAGKSTLLGLLAGDLHPTAGAVSLEGRDLADWDAKELARIRAVLLQSNQVAFSFTARDVIDMGRAPWIGTAESAADDEAITQAIDLTDVGHLTGRTFPTLSGGEKARVSLARVIAQRTRIVMLDEPTAALDLRHQEDVLTTARTIAAQGRAVIVVLHDLSLSAAYADRVAILDKGQLAAAGHPAEVLTAQRVRDIYGIQVRIIQDPDTGRPIVLPRRSI</sequence>
<evidence type="ECO:0000259" key="5">
    <source>
        <dbReference type="PROSITE" id="PS50893"/>
    </source>
</evidence>
<dbReference type="EMBL" id="DYXC01000118">
    <property type="protein sequence ID" value="HJF15219.1"/>
    <property type="molecule type" value="Genomic_DNA"/>
</dbReference>
<keyword evidence="1" id="KW-0813">Transport</keyword>
<evidence type="ECO:0000256" key="3">
    <source>
        <dbReference type="ARBA" id="ARBA00022840"/>
    </source>
</evidence>
<feature type="domain" description="ABC transporter" evidence="5">
    <location>
        <begin position="12"/>
        <end position="245"/>
    </location>
</feature>